<sequence>MRTETAGSSSSYGDYQPPQNKNTDASNQGTGNPLITPGGNGFGPQRHQHQQPSPSAPPQNGAPPNPDDNSAFGSLGTKHYPPPWNSDDFVEKGARVEFKGNYYEAKEDISPATSMGPQTNPGFRPIYRVPQDYLDQKGIGSFQQQLENGDGPIFVSSGAPSLNAKPYDAASSYQKGAIVKYGEFEYIAKQPVPPDPNMPVDPDKDPRYMKLDNTEPPGNTLSTEMVNGKEIKVPISERVQSAVVSAKQTLDNAIKTIDKTPWDAGTTKQMDALFPGISQWPEGRAALKTNWTMQRDKLDNIIKGGFEALKYFHSYEYDNAGGKTAAVAIKDKQQMAFNVNKLQSEFSDPAKLEWTVLHESSHLVDSKDYQYINPDGTGRVKGWPGFEKAQAERRAGQPNWQWGNADSLALGARIMSGQYTAPQPVITISENGN</sequence>
<dbReference type="EMBL" id="JADIKF010000034">
    <property type="protein sequence ID" value="MBM7128482.1"/>
    <property type="molecule type" value="Genomic_DNA"/>
</dbReference>
<feature type="region of interest" description="Disordered" evidence="1">
    <location>
        <begin position="1"/>
        <end position="91"/>
    </location>
</feature>
<dbReference type="RefSeq" id="WP_204630106.1">
    <property type="nucleotide sequence ID" value="NZ_BSOC01000008.1"/>
</dbReference>
<keyword evidence="3" id="KW-1185">Reference proteome</keyword>
<name>A0ABS2KBC5_9GAMM</name>
<dbReference type="Gene3D" id="2.10.10.90">
    <property type="match status" value="1"/>
</dbReference>
<proteinExistence type="predicted"/>
<comment type="caution">
    <text evidence="2">The sequence shown here is derived from an EMBL/GenBank/DDBJ whole genome shotgun (WGS) entry which is preliminary data.</text>
</comment>
<accession>A0ABS2KBC5</accession>
<gene>
    <name evidence="2" type="ORF">ISS99_03015</name>
</gene>
<organism evidence="2 3">
    <name type="scientific">Dyella mobilis</name>
    <dbReference type="NCBI Taxonomy" id="1849582"/>
    <lineage>
        <taxon>Bacteria</taxon>
        <taxon>Pseudomonadati</taxon>
        <taxon>Pseudomonadota</taxon>
        <taxon>Gammaproteobacteria</taxon>
        <taxon>Lysobacterales</taxon>
        <taxon>Rhodanobacteraceae</taxon>
        <taxon>Dyella</taxon>
    </lineage>
</organism>
<protein>
    <recommendedName>
        <fullName evidence="4">Lysine-specific metallo-endopeptidase domain-containing protein</fullName>
    </recommendedName>
</protein>
<dbReference type="Proteomes" id="UP001430193">
    <property type="component" value="Unassembled WGS sequence"/>
</dbReference>
<feature type="compositionally biased region" description="Pro residues" evidence="1">
    <location>
        <begin position="54"/>
        <end position="66"/>
    </location>
</feature>
<evidence type="ECO:0000313" key="2">
    <source>
        <dbReference type="EMBL" id="MBM7128482.1"/>
    </source>
</evidence>
<feature type="compositionally biased region" description="Polar residues" evidence="1">
    <location>
        <begin position="1"/>
        <end position="33"/>
    </location>
</feature>
<reference evidence="2" key="1">
    <citation type="submission" date="2020-10" db="EMBL/GenBank/DDBJ databases">
        <title>Phylogeny of dyella-like bacteria.</title>
        <authorList>
            <person name="Fu J."/>
        </authorList>
    </citation>
    <scope>NUCLEOTIDE SEQUENCE</scope>
    <source>
        <strain evidence="2">DHON07</strain>
    </source>
</reference>
<evidence type="ECO:0000256" key="1">
    <source>
        <dbReference type="SAM" id="MobiDB-lite"/>
    </source>
</evidence>
<evidence type="ECO:0000313" key="3">
    <source>
        <dbReference type="Proteomes" id="UP001430193"/>
    </source>
</evidence>
<evidence type="ECO:0008006" key="4">
    <source>
        <dbReference type="Google" id="ProtNLM"/>
    </source>
</evidence>